<accession>F6BGZ4</accession>
<dbReference type="GO" id="GO:0005737">
    <property type="term" value="C:cytoplasm"/>
    <property type="evidence" value="ECO:0007669"/>
    <property type="project" value="UniProtKB-SubCell"/>
</dbReference>
<dbReference type="Proteomes" id="UP000007239">
    <property type="component" value="Chromosome"/>
</dbReference>
<dbReference type="EMBL" id="CP002739">
    <property type="protein sequence ID" value="AEF17541.1"/>
    <property type="molecule type" value="Genomic_DNA"/>
</dbReference>
<dbReference type="STRING" id="858215.Thexy_1509"/>
<evidence type="ECO:0000256" key="3">
    <source>
        <dbReference type="ARBA" id="ARBA00012328"/>
    </source>
</evidence>
<evidence type="ECO:0000256" key="2">
    <source>
        <dbReference type="ARBA" id="ARBA00005528"/>
    </source>
</evidence>
<evidence type="ECO:0000256" key="12">
    <source>
        <dbReference type="PIRNR" id="PIRNR015601"/>
    </source>
</evidence>
<evidence type="ECO:0000256" key="8">
    <source>
        <dbReference type="ARBA" id="ARBA00022679"/>
    </source>
</evidence>
<dbReference type="InterPro" id="IPR046887">
    <property type="entry name" value="RsmE_PUA-like"/>
</dbReference>
<evidence type="ECO:0000313" key="16">
    <source>
        <dbReference type="Proteomes" id="UP000007239"/>
    </source>
</evidence>
<evidence type="ECO:0000256" key="5">
    <source>
        <dbReference type="ARBA" id="ARBA00022490"/>
    </source>
</evidence>
<feature type="domain" description="Ribosomal RNA small subunit methyltransferase E PUA-like" evidence="14">
    <location>
        <begin position="21"/>
        <end position="66"/>
    </location>
</feature>
<dbReference type="GO" id="GO:0070475">
    <property type="term" value="P:rRNA base methylation"/>
    <property type="evidence" value="ECO:0007669"/>
    <property type="project" value="TreeGrafter"/>
</dbReference>
<reference evidence="15" key="1">
    <citation type="submission" date="2011-05" db="EMBL/GenBank/DDBJ databases">
        <title>Complete sequence of Thermoanaerobacterium xylanolyticum LX-11.</title>
        <authorList>
            <consortium name="US DOE Joint Genome Institute"/>
            <person name="Lucas S."/>
            <person name="Han J."/>
            <person name="Lapidus A."/>
            <person name="Cheng J.-F."/>
            <person name="Goodwin L."/>
            <person name="Pitluck S."/>
            <person name="Peters L."/>
            <person name="Mikhailova N."/>
            <person name="Lu M."/>
            <person name="Han C."/>
            <person name="Tapia R."/>
            <person name="Land M."/>
            <person name="Hauser L."/>
            <person name="Kyrpides N."/>
            <person name="Ivanova N."/>
            <person name="Pagani I."/>
            <person name="Hemme C."/>
            <person name="Woyke T."/>
        </authorList>
    </citation>
    <scope>NUCLEOTIDE SEQUENCE</scope>
    <source>
        <strain evidence="15">LX-11</strain>
    </source>
</reference>
<keyword evidence="5 12" id="KW-0963">Cytoplasm</keyword>
<evidence type="ECO:0000256" key="6">
    <source>
        <dbReference type="ARBA" id="ARBA00022552"/>
    </source>
</evidence>
<dbReference type="eggNOG" id="COG1385">
    <property type="taxonomic scope" value="Bacteria"/>
</dbReference>
<dbReference type="Pfam" id="PF20260">
    <property type="entry name" value="PUA_4"/>
    <property type="match status" value="1"/>
</dbReference>
<dbReference type="GO" id="GO:0070042">
    <property type="term" value="F:rRNA (uridine-N3-)-methyltransferase activity"/>
    <property type="evidence" value="ECO:0007669"/>
    <property type="project" value="TreeGrafter"/>
</dbReference>
<dbReference type="InterPro" id="IPR029028">
    <property type="entry name" value="Alpha/beta_knot_MTases"/>
</dbReference>
<dbReference type="KEGG" id="txy:Thexy_1509"/>
<feature type="domain" description="Ribosomal RNA small subunit methyltransferase E methyltransferase" evidence="13">
    <location>
        <begin position="75"/>
        <end position="240"/>
    </location>
</feature>
<dbReference type="HOGENOM" id="CLU_067442_3_0_9"/>
<evidence type="ECO:0000256" key="10">
    <source>
        <dbReference type="ARBA" id="ARBA00025699"/>
    </source>
</evidence>
<dbReference type="InterPro" id="IPR006700">
    <property type="entry name" value="RsmE"/>
</dbReference>
<comment type="function">
    <text evidence="10 12">Specifically methylates the N3 position of the uracil ring of uridine 1498 (m3U1498) in 16S rRNA. Acts on the fully assembled 30S ribosomal subunit.</text>
</comment>
<keyword evidence="6 12" id="KW-0698">rRNA processing</keyword>
<keyword evidence="7 12" id="KW-0489">Methyltransferase</keyword>
<evidence type="ECO:0000256" key="11">
    <source>
        <dbReference type="ARBA" id="ARBA00047944"/>
    </source>
</evidence>
<keyword evidence="9 12" id="KW-0949">S-adenosyl-L-methionine</keyword>
<evidence type="ECO:0000256" key="7">
    <source>
        <dbReference type="ARBA" id="ARBA00022603"/>
    </source>
</evidence>
<dbReference type="Gene3D" id="3.40.1280.10">
    <property type="match status" value="1"/>
</dbReference>
<comment type="catalytic activity">
    <reaction evidence="11 12">
        <text>uridine(1498) in 16S rRNA + S-adenosyl-L-methionine = N(3)-methyluridine(1498) in 16S rRNA + S-adenosyl-L-homocysteine + H(+)</text>
        <dbReference type="Rhea" id="RHEA:42920"/>
        <dbReference type="Rhea" id="RHEA-COMP:10283"/>
        <dbReference type="Rhea" id="RHEA-COMP:10284"/>
        <dbReference type="ChEBI" id="CHEBI:15378"/>
        <dbReference type="ChEBI" id="CHEBI:57856"/>
        <dbReference type="ChEBI" id="CHEBI:59789"/>
        <dbReference type="ChEBI" id="CHEBI:65315"/>
        <dbReference type="ChEBI" id="CHEBI:74502"/>
        <dbReference type="EC" id="2.1.1.193"/>
    </reaction>
</comment>
<dbReference type="EC" id="2.1.1.193" evidence="3 12"/>
<dbReference type="InterPro" id="IPR046886">
    <property type="entry name" value="RsmE_MTase_dom"/>
</dbReference>
<comment type="similarity">
    <text evidence="2 12">Belongs to the RNA methyltransferase RsmE family.</text>
</comment>
<dbReference type="Gene3D" id="2.40.240.20">
    <property type="entry name" value="Hypothetical PUA domain-like, domain 1"/>
    <property type="match status" value="1"/>
</dbReference>
<evidence type="ECO:0000256" key="4">
    <source>
        <dbReference type="ARBA" id="ARBA00013673"/>
    </source>
</evidence>
<proteinExistence type="inferred from homology"/>
<organism evidence="15 16">
    <name type="scientific">Thermoanaerobacterium xylanolyticum (strain ATCC 49914 / DSM 7097 / LX-11)</name>
    <dbReference type="NCBI Taxonomy" id="858215"/>
    <lineage>
        <taxon>Bacteria</taxon>
        <taxon>Bacillati</taxon>
        <taxon>Bacillota</taxon>
        <taxon>Clostridia</taxon>
        <taxon>Thermoanaerobacterales</taxon>
        <taxon>Thermoanaerobacteraceae</taxon>
        <taxon>Thermoanaerobacterium</taxon>
    </lineage>
</organism>
<keyword evidence="16" id="KW-1185">Reference proteome</keyword>
<evidence type="ECO:0000259" key="13">
    <source>
        <dbReference type="Pfam" id="PF04452"/>
    </source>
</evidence>
<name>F6BGZ4_THEXL</name>
<dbReference type="SUPFAM" id="SSF88697">
    <property type="entry name" value="PUA domain-like"/>
    <property type="match status" value="1"/>
</dbReference>
<evidence type="ECO:0000256" key="1">
    <source>
        <dbReference type="ARBA" id="ARBA00004496"/>
    </source>
</evidence>
<evidence type="ECO:0000313" key="15">
    <source>
        <dbReference type="EMBL" id="AEF17541.1"/>
    </source>
</evidence>
<dbReference type="PANTHER" id="PTHR30027">
    <property type="entry name" value="RIBOSOMAL RNA SMALL SUBUNIT METHYLTRANSFERASE E"/>
    <property type="match status" value="1"/>
</dbReference>
<dbReference type="NCBIfam" id="TIGR00046">
    <property type="entry name" value="RsmE family RNA methyltransferase"/>
    <property type="match status" value="1"/>
</dbReference>
<keyword evidence="8 12" id="KW-0808">Transferase</keyword>
<evidence type="ECO:0000256" key="9">
    <source>
        <dbReference type="ARBA" id="ARBA00022691"/>
    </source>
</evidence>
<protein>
    <recommendedName>
        <fullName evidence="4 12">Ribosomal RNA small subunit methyltransferase E</fullName>
        <ecNumber evidence="3 12">2.1.1.193</ecNumber>
    </recommendedName>
</protein>
<dbReference type="AlphaFoldDB" id="F6BGZ4"/>
<dbReference type="InterPro" id="IPR015947">
    <property type="entry name" value="PUA-like_sf"/>
</dbReference>
<gene>
    <name evidence="15" type="ordered locus">Thexy_1509</name>
</gene>
<evidence type="ECO:0000259" key="14">
    <source>
        <dbReference type="Pfam" id="PF20260"/>
    </source>
</evidence>
<dbReference type="InterPro" id="IPR029026">
    <property type="entry name" value="tRNA_m1G_MTases_N"/>
</dbReference>
<dbReference type="SUPFAM" id="SSF75217">
    <property type="entry name" value="alpha/beta knot"/>
    <property type="match status" value="1"/>
</dbReference>
<dbReference type="PIRSF" id="PIRSF015601">
    <property type="entry name" value="MTase_slr0722"/>
    <property type="match status" value="1"/>
</dbReference>
<comment type="subcellular location">
    <subcellularLocation>
        <location evidence="1 12">Cytoplasm</location>
    </subcellularLocation>
</comment>
<dbReference type="PANTHER" id="PTHR30027:SF3">
    <property type="entry name" value="16S RRNA (URACIL(1498)-N(3))-METHYLTRANSFERASE"/>
    <property type="match status" value="1"/>
</dbReference>
<dbReference type="Pfam" id="PF04452">
    <property type="entry name" value="Methyltrans_RNA"/>
    <property type="match status" value="1"/>
</dbReference>
<dbReference type="CDD" id="cd18084">
    <property type="entry name" value="RsmE-like"/>
    <property type="match status" value="1"/>
</dbReference>
<sequence length="248" mass="27461">MSAVRRLFIKDEDIKDGIVRIYGDDAHHIKDVLRLRIGTDLVVSNGVKQYNASILSIESTSVLLKIVDELHQVVESSINVTLFQGLPKSDKMDLIVQKCTEIGIKKIVPVETEFSIIKVKEKSIGNKINRWNKISQEASKQSGRLIVPEVLEPISFTIAVNYINEFDLCVMPYERETNVRLKDVLKENNGAKNICIFIGPEGGFSHSEVDTATKNGAVIVTLGPRILRTETAGIVAGSIILYELGDLG</sequence>